<accession>A0ACB7EQ24</accession>
<reference evidence="1" key="1">
    <citation type="submission" date="2020-04" db="EMBL/GenBank/DDBJ databases">
        <title>A chromosome-scale assembly and high-density genetic map of the yellow drum (Nibea albiflora) genome.</title>
        <authorList>
            <person name="Xu D."/>
            <person name="Zhang W."/>
            <person name="Chen R."/>
            <person name="Tan P."/>
            <person name="Wang L."/>
            <person name="Song H."/>
            <person name="Tian L."/>
            <person name="Zhu Q."/>
            <person name="Wang B."/>
        </authorList>
    </citation>
    <scope>NUCLEOTIDE SEQUENCE</scope>
    <source>
        <strain evidence="1">ZJHYS-2018</strain>
    </source>
</reference>
<dbReference type="Proteomes" id="UP000805704">
    <property type="component" value="Chromosome 3"/>
</dbReference>
<evidence type="ECO:0000313" key="1">
    <source>
        <dbReference type="EMBL" id="KAG8003888.1"/>
    </source>
</evidence>
<comment type="caution">
    <text evidence="1">The sequence shown here is derived from an EMBL/GenBank/DDBJ whole genome shotgun (WGS) entry which is preliminary data.</text>
</comment>
<keyword evidence="2" id="KW-1185">Reference proteome</keyword>
<dbReference type="EMBL" id="CM024791">
    <property type="protein sequence ID" value="KAG8003888.1"/>
    <property type="molecule type" value="Genomic_DNA"/>
</dbReference>
<feature type="non-terminal residue" evidence="1">
    <location>
        <position position="1"/>
    </location>
</feature>
<protein>
    <submittedName>
        <fullName evidence="1">Septin-6</fullName>
    </submittedName>
</protein>
<organism evidence="1 2">
    <name type="scientific">Nibea albiflora</name>
    <name type="common">Yellow drum</name>
    <name type="synonym">Corvina albiflora</name>
    <dbReference type="NCBI Taxonomy" id="240163"/>
    <lineage>
        <taxon>Eukaryota</taxon>
        <taxon>Metazoa</taxon>
        <taxon>Chordata</taxon>
        <taxon>Craniata</taxon>
        <taxon>Vertebrata</taxon>
        <taxon>Euteleostomi</taxon>
        <taxon>Actinopterygii</taxon>
        <taxon>Neopterygii</taxon>
        <taxon>Teleostei</taxon>
        <taxon>Neoteleostei</taxon>
        <taxon>Acanthomorphata</taxon>
        <taxon>Eupercaria</taxon>
        <taxon>Sciaenidae</taxon>
        <taxon>Nibea</taxon>
    </lineage>
</organism>
<gene>
    <name evidence="1" type="primary">SEPT6</name>
    <name evidence="1" type="ORF">GBF38_007898</name>
</gene>
<name>A0ACB7EQ24_NIBAL</name>
<evidence type="ECO:0000313" key="2">
    <source>
        <dbReference type="Proteomes" id="UP000805704"/>
    </source>
</evidence>
<proteinExistence type="predicted"/>
<sequence length="1234" mass="139412">GEGARAVPLAGHVGFDSMPDQLVNKSVNHGFCFNILCVGETGLGKSTLMDTLFNTKFEGEPTQHNQPGVTLKSNTYELQESNVRLKLTVVNTVGFGDQINKEDSYKSIVEFIDAQFEAYLQEELKIKRTLHSYHDTRIHACLYFIAPTGHSLKSLDLVTMKKLDSKVNIIPIIAKSDAISKSELAKFKIKITSELVSNGVQIYQFPTDDESVAEINSTMNSHLPFAVVGSTEEVKIGNKMVKARQYPWGTVQGKPGLRATMVVSPSVENENHCDFVKLREMLIRVNMEDLREQTHTRHYELYRRCKLEEMGFKDTDPDSKPFSLQETYEAKRNEFMGELQKKEEEMRQMFVQRVKEKEAELKEAEKELHEKFDRLKKLHQDEKKKLEDKKKSLDDELNMFKQKKTAAELLQNQAQQAGGSTTLKRDKERKKYGLDLIWTVLVMAEGTCTGEMPSFDPSPSSEAKKRATSSDGRDEPMRKMPVSKFGSRPRFEPVHFVSGGSSGGSGADEKENDKERRRSDSYGTRQWDSSYSSTSRAQGFSSLRPAFDRVPSYSSDSWGSHRDRDRERDREIFSGSTSGLGYGGRGSTANFMAKTQQDYMTKYEAHTSRNSDSYSQPHRYNGYGGGSRSGGWDSGRQGLGYSHQDRPSSSRPFCRVYNSPGRSSPTTSQLGSSSQPLPVSQSTLDEKQRLISNVESALAVAFRDPMYMTGSESPNYNFMLSRSIQSCKTNPEYIYVNLKDIPQADLPKNRKVPTDGYACELRCQGVYLATGYSGSKNGARDRASEQAVKLFLKPVEVRVVQRKYRHSIVNDIVVCQMHSPTPAFLPALRNPEDKPTPSSKGQYEPDKRKHWTEFVVMDNAHDAICILNNSAAFNRMKIDYKFDQLPQLPNGSAWLCSVFVQDELVAQATGTKKSSKHAAAEEAVRKLRMNQAQRQQQQQQQELQQQQHQQQHQLQSQYSRGNNQPDCGGRFGQQVGKKKHLSELVILENSDNAICIINDTAQFNKVTADYKFTVLPDHRWRCEVYLEGQYVAAGIGPKKIVKHIAAEEALATLRQTQAVVKSNLRKEGHSDAISRSQILARSGEEATRQEIKEDNIGNQLLRKMGWKGGGLGRDGEGIAEPIRVKEQFSREGLGMDTDKTGNQLSKRDIEDIIRNYASSDRQDDLRFSTDLTNDERKQIHQISQKYGLRSKSYGQGRQRFLVVSRKVHKDQLIGQLLQEGQVGRYELVKPQASH</sequence>